<keyword evidence="7" id="KW-1185">Reference proteome</keyword>
<gene>
    <name evidence="8" type="primary">LOC116302384</name>
</gene>
<evidence type="ECO:0000256" key="5">
    <source>
        <dbReference type="SAM" id="SignalP"/>
    </source>
</evidence>
<dbReference type="AlphaFoldDB" id="A0A6P8ILI3"/>
<keyword evidence="1" id="KW-0479">Metal-binding</keyword>
<dbReference type="KEGG" id="aten:116302384"/>
<keyword evidence="3" id="KW-0106">Calcium</keyword>
<reference evidence="8" key="1">
    <citation type="submission" date="2025-08" db="UniProtKB">
        <authorList>
            <consortium name="RefSeq"/>
        </authorList>
    </citation>
    <scope>IDENTIFICATION</scope>
    <source>
        <tissue evidence="8">Tentacle</tissue>
    </source>
</reference>
<dbReference type="GeneID" id="116302384"/>
<dbReference type="OrthoDB" id="5952136at2759"/>
<organism evidence="7 8">
    <name type="scientific">Actinia tenebrosa</name>
    <name type="common">Australian red waratah sea anemone</name>
    <dbReference type="NCBI Taxonomy" id="6105"/>
    <lineage>
        <taxon>Eukaryota</taxon>
        <taxon>Metazoa</taxon>
        <taxon>Cnidaria</taxon>
        <taxon>Anthozoa</taxon>
        <taxon>Hexacorallia</taxon>
        <taxon>Actiniaria</taxon>
        <taxon>Actiniidae</taxon>
        <taxon>Actinia</taxon>
    </lineage>
</organism>
<dbReference type="GO" id="GO:0070492">
    <property type="term" value="F:oligosaccharide binding"/>
    <property type="evidence" value="ECO:0007669"/>
    <property type="project" value="TreeGrafter"/>
</dbReference>
<feature type="chain" id="PRO_5028085358" evidence="5">
    <location>
        <begin position="24"/>
        <end position="364"/>
    </location>
</feature>
<dbReference type="InParanoid" id="A0A6P8ILI3"/>
<evidence type="ECO:0000256" key="3">
    <source>
        <dbReference type="ARBA" id="ARBA00022837"/>
    </source>
</evidence>
<dbReference type="InterPro" id="IPR036056">
    <property type="entry name" value="Fibrinogen-like_C"/>
</dbReference>
<dbReference type="PROSITE" id="PS51406">
    <property type="entry name" value="FIBRINOGEN_C_2"/>
    <property type="match status" value="1"/>
</dbReference>
<evidence type="ECO:0000256" key="1">
    <source>
        <dbReference type="ARBA" id="ARBA00022723"/>
    </source>
</evidence>
<evidence type="ECO:0000256" key="4">
    <source>
        <dbReference type="ARBA" id="ARBA00023157"/>
    </source>
</evidence>
<dbReference type="SUPFAM" id="SSF56496">
    <property type="entry name" value="Fibrinogen C-terminal domain-like"/>
    <property type="match status" value="1"/>
</dbReference>
<name>A0A6P8ILI3_ACTTE</name>
<keyword evidence="2" id="KW-0430">Lectin</keyword>
<dbReference type="Pfam" id="PF00147">
    <property type="entry name" value="Fibrinogen_C"/>
    <property type="match status" value="1"/>
</dbReference>
<evidence type="ECO:0000256" key="2">
    <source>
        <dbReference type="ARBA" id="ARBA00022734"/>
    </source>
</evidence>
<proteinExistence type="predicted"/>
<dbReference type="RefSeq" id="XP_031567525.1">
    <property type="nucleotide sequence ID" value="XM_031711665.1"/>
</dbReference>
<dbReference type="InterPro" id="IPR014716">
    <property type="entry name" value="Fibrinogen_a/b/g_C_1"/>
</dbReference>
<dbReference type="GO" id="GO:0005615">
    <property type="term" value="C:extracellular space"/>
    <property type="evidence" value="ECO:0007669"/>
    <property type="project" value="TreeGrafter"/>
</dbReference>
<dbReference type="GO" id="GO:0046872">
    <property type="term" value="F:metal ion binding"/>
    <property type="evidence" value="ECO:0007669"/>
    <property type="project" value="UniProtKB-KW"/>
</dbReference>
<dbReference type="PANTHER" id="PTHR16146:SF46">
    <property type="entry name" value="INTELECTIN-1A-RELATED"/>
    <property type="match status" value="1"/>
</dbReference>
<evidence type="ECO:0000313" key="8">
    <source>
        <dbReference type="RefSeq" id="XP_031567525.1"/>
    </source>
</evidence>
<dbReference type="PANTHER" id="PTHR16146">
    <property type="entry name" value="INTELECTIN"/>
    <property type="match status" value="1"/>
</dbReference>
<dbReference type="Proteomes" id="UP000515163">
    <property type="component" value="Unplaced"/>
</dbReference>
<keyword evidence="4" id="KW-1015">Disulfide bond</keyword>
<feature type="signal peptide" evidence="5">
    <location>
        <begin position="1"/>
        <end position="23"/>
    </location>
</feature>
<dbReference type="InterPro" id="IPR002181">
    <property type="entry name" value="Fibrinogen_a/b/g_C_dom"/>
</dbReference>
<protein>
    <submittedName>
        <fullName evidence="8">Uncharacterized protein LOC116302384 isoform X1</fullName>
    </submittedName>
</protein>
<dbReference type="Gene3D" id="3.90.215.10">
    <property type="entry name" value="Gamma Fibrinogen, chain A, domain 1"/>
    <property type="match status" value="1"/>
</dbReference>
<feature type="domain" description="Fibrinogen C-terminal" evidence="6">
    <location>
        <begin position="138"/>
        <end position="190"/>
    </location>
</feature>
<sequence>MSRIQKIFVAVFQSFSLFALVTSQRLVHSQVFRNRMLPTSRYTRSTHSCSVQSTDWLECILRCSEDNNCVSYHFDMVKGICGLNSFGLSASFSSCDSERLVYSEGVVFQQLRKEKNQVQCLSEKTCAPELNQAGGESCKAQVLRTSCKEIRDKGESHGDGEYTIKTPESTEILVYCDMTTDGGGWTLVKKTVLTSKTPNTLIVLSTNWRSISQYDDPKLVIQPAALKELRNRLGFNQMRWFCYKKSVNRKVHIMTKATASGESVIRYFSESPPVPAKACISFQLLPDDTSELARNCDGWGGPDNFDEWGRRDRSGETRVQYDVIRWQKNGISVNHFSMYPGQYLCDDGALSITSVNDTWAYYVR</sequence>
<evidence type="ECO:0000259" key="6">
    <source>
        <dbReference type="PROSITE" id="PS51406"/>
    </source>
</evidence>
<keyword evidence="5" id="KW-0732">Signal</keyword>
<dbReference type="NCBIfam" id="NF040941">
    <property type="entry name" value="GGGWT_bact"/>
    <property type="match status" value="1"/>
</dbReference>
<evidence type="ECO:0000313" key="7">
    <source>
        <dbReference type="Proteomes" id="UP000515163"/>
    </source>
</evidence>
<accession>A0A6P8ILI3</accession>